<dbReference type="AlphaFoldDB" id="A0A6P1M935"/>
<dbReference type="GO" id="GO:0051536">
    <property type="term" value="F:iron-sulfur cluster binding"/>
    <property type="evidence" value="ECO:0007669"/>
    <property type="project" value="UniProtKB-KW"/>
</dbReference>
<sequence>MKILLITPPLLQPNTPYAATPLLTAWLRSQGHDAVQADLSLELLLKLFSKEGLCELFQRLESAASGQRSAATGFLEQRAAYLETIEPVVAFLQGKSDSLNVALPEGPNLARAYDQEEQLQWDFRGLNGEDRARHLCSLYLDDIAEAFKLADPNFGFSRYAESQCAAAVGFKDVLNVVTQKSMFRGKLESLADRYIEQHAPDLVVLTVPFPGCLAGAIMTARRMKQIQPEVNVVLGGGYVNTELRELADPQVFDFVDFVCLDSGMIPLLRLVNGETPVRTFVREGGAVRFYEDDDTVVPHDSLPAPVLDGLPLNDCFGLFEVLNPVTRLWSDGRWNKLVLAQGCCWSRCAFCDTSIDYICRYDPASPKTICDWMESMMAESGSNGFHFVDEALPPDLLDGLCSEILKRGLNVEWWGNIRFEKRLGEELVRKMAHAGCIAVTGGLETCSDRTLKLMRKGITVEDASQVLRNFADAGILTHAYLMYGFPTQTRDEVFQGLETVRGLMEEGALHSVYWHRFALTAHSEMAREPDRFEIRLLPEVRTGFARNEVPFAGNFDHNLEAVGDALRAASYNFNLGLGFDLPVEEWFVH</sequence>
<gene>
    <name evidence="7" type="ORF">GT409_13450</name>
</gene>
<organism evidence="7 8">
    <name type="scientific">Tichowtungia aerotolerans</name>
    <dbReference type="NCBI Taxonomy" id="2697043"/>
    <lineage>
        <taxon>Bacteria</taxon>
        <taxon>Pseudomonadati</taxon>
        <taxon>Kiritimatiellota</taxon>
        <taxon>Tichowtungiia</taxon>
        <taxon>Tichowtungiales</taxon>
        <taxon>Tichowtungiaceae</taxon>
        <taxon>Tichowtungia</taxon>
    </lineage>
</organism>
<dbReference type="GO" id="GO:0005829">
    <property type="term" value="C:cytosol"/>
    <property type="evidence" value="ECO:0007669"/>
    <property type="project" value="TreeGrafter"/>
</dbReference>
<dbReference type="Gene3D" id="3.20.20.70">
    <property type="entry name" value="Aldolase class I"/>
    <property type="match status" value="1"/>
</dbReference>
<evidence type="ECO:0000313" key="8">
    <source>
        <dbReference type="Proteomes" id="UP000464954"/>
    </source>
</evidence>
<name>A0A6P1M935_9BACT</name>
<evidence type="ECO:0000256" key="3">
    <source>
        <dbReference type="ARBA" id="ARBA00022723"/>
    </source>
</evidence>
<evidence type="ECO:0000256" key="1">
    <source>
        <dbReference type="ARBA" id="ARBA00001966"/>
    </source>
</evidence>
<keyword evidence="2" id="KW-0949">S-adenosyl-L-methionine</keyword>
<dbReference type="InterPro" id="IPR013785">
    <property type="entry name" value="Aldolase_TIM"/>
</dbReference>
<dbReference type="GO" id="GO:0046872">
    <property type="term" value="F:metal ion binding"/>
    <property type="evidence" value="ECO:0007669"/>
    <property type="project" value="UniProtKB-KW"/>
</dbReference>
<dbReference type="InterPro" id="IPR051198">
    <property type="entry name" value="BchE-like"/>
</dbReference>
<keyword evidence="5" id="KW-0411">Iron-sulfur</keyword>
<dbReference type="InterPro" id="IPR058240">
    <property type="entry name" value="rSAM_sf"/>
</dbReference>
<accession>A0A6P1M935</accession>
<evidence type="ECO:0000313" key="7">
    <source>
        <dbReference type="EMBL" id="QHI70401.1"/>
    </source>
</evidence>
<protein>
    <submittedName>
        <fullName evidence="7">Radical SAM protein</fullName>
    </submittedName>
</protein>
<dbReference type="SUPFAM" id="SSF102114">
    <property type="entry name" value="Radical SAM enzymes"/>
    <property type="match status" value="1"/>
</dbReference>
<dbReference type="InterPro" id="IPR006638">
    <property type="entry name" value="Elp3/MiaA/NifB-like_rSAM"/>
</dbReference>
<dbReference type="KEGG" id="taer:GT409_13450"/>
<dbReference type="SMART" id="SM00729">
    <property type="entry name" value="Elp3"/>
    <property type="match status" value="1"/>
</dbReference>
<reference evidence="7 8" key="1">
    <citation type="submission" date="2020-01" db="EMBL/GenBank/DDBJ databases">
        <title>Ponticoccus aerotolerans gen. nov., sp. nov., an anaerobic bacterium and proposal of Ponticoccusceae fam. nov., Ponticoccusles ord. nov. and Ponticoccuse classis nov. in the phylum Kiritimatiellaeota.</title>
        <authorList>
            <person name="Zhou L.Y."/>
            <person name="Du Z.J."/>
        </authorList>
    </citation>
    <scope>NUCLEOTIDE SEQUENCE [LARGE SCALE GENOMIC DNA]</scope>
    <source>
        <strain evidence="7 8">S-5007</strain>
    </source>
</reference>
<evidence type="ECO:0000256" key="5">
    <source>
        <dbReference type="ARBA" id="ARBA00023014"/>
    </source>
</evidence>
<dbReference type="RefSeq" id="WP_160629578.1">
    <property type="nucleotide sequence ID" value="NZ_CP047593.1"/>
</dbReference>
<dbReference type="SFLD" id="SFLDS00029">
    <property type="entry name" value="Radical_SAM"/>
    <property type="match status" value="1"/>
</dbReference>
<dbReference type="GO" id="GO:0003824">
    <property type="term" value="F:catalytic activity"/>
    <property type="evidence" value="ECO:0007669"/>
    <property type="project" value="InterPro"/>
</dbReference>
<dbReference type="PANTHER" id="PTHR43409">
    <property type="entry name" value="ANAEROBIC MAGNESIUM-PROTOPORPHYRIN IX MONOMETHYL ESTER CYCLASE-RELATED"/>
    <property type="match status" value="1"/>
</dbReference>
<evidence type="ECO:0000256" key="2">
    <source>
        <dbReference type="ARBA" id="ARBA00022691"/>
    </source>
</evidence>
<dbReference type="EMBL" id="CP047593">
    <property type="protein sequence ID" value="QHI70401.1"/>
    <property type="molecule type" value="Genomic_DNA"/>
</dbReference>
<dbReference type="InterPro" id="IPR007197">
    <property type="entry name" value="rSAM"/>
</dbReference>
<evidence type="ECO:0000259" key="6">
    <source>
        <dbReference type="PROSITE" id="PS51918"/>
    </source>
</evidence>
<keyword evidence="3" id="KW-0479">Metal-binding</keyword>
<dbReference type="SFLD" id="SFLDG01082">
    <property type="entry name" value="B12-binding_domain_containing"/>
    <property type="match status" value="1"/>
</dbReference>
<keyword evidence="8" id="KW-1185">Reference proteome</keyword>
<dbReference type="Proteomes" id="UP000464954">
    <property type="component" value="Chromosome"/>
</dbReference>
<keyword evidence="4" id="KW-0408">Iron</keyword>
<proteinExistence type="predicted"/>
<dbReference type="PANTHER" id="PTHR43409:SF7">
    <property type="entry name" value="BLL1977 PROTEIN"/>
    <property type="match status" value="1"/>
</dbReference>
<dbReference type="PROSITE" id="PS51918">
    <property type="entry name" value="RADICAL_SAM"/>
    <property type="match status" value="1"/>
</dbReference>
<dbReference type="Pfam" id="PF04055">
    <property type="entry name" value="Radical_SAM"/>
    <property type="match status" value="1"/>
</dbReference>
<comment type="cofactor">
    <cofactor evidence="1">
        <name>[4Fe-4S] cluster</name>
        <dbReference type="ChEBI" id="CHEBI:49883"/>
    </cofactor>
</comment>
<feature type="domain" description="Radical SAM core" evidence="6">
    <location>
        <begin position="329"/>
        <end position="556"/>
    </location>
</feature>
<evidence type="ECO:0000256" key="4">
    <source>
        <dbReference type="ARBA" id="ARBA00023004"/>
    </source>
</evidence>